<proteinExistence type="predicted"/>
<evidence type="ECO:0000256" key="1">
    <source>
        <dbReference type="SAM" id="MobiDB-lite"/>
    </source>
</evidence>
<evidence type="ECO:0000313" key="2">
    <source>
        <dbReference type="EMBL" id="KAK9307959.1"/>
    </source>
</evidence>
<organism evidence="2 3">
    <name type="scientific">Tetragonisca angustula</name>
    <dbReference type="NCBI Taxonomy" id="166442"/>
    <lineage>
        <taxon>Eukaryota</taxon>
        <taxon>Metazoa</taxon>
        <taxon>Ecdysozoa</taxon>
        <taxon>Arthropoda</taxon>
        <taxon>Hexapoda</taxon>
        <taxon>Insecta</taxon>
        <taxon>Pterygota</taxon>
        <taxon>Neoptera</taxon>
        <taxon>Endopterygota</taxon>
        <taxon>Hymenoptera</taxon>
        <taxon>Apocrita</taxon>
        <taxon>Aculeata</taxon>
        <taxon>Apoidea</taxon>
        <taxon>Anthophila</taxon>
        <taxon>Apidae</taxon>
        <taxon>Tetragonisca</taxon>
    </lineage>
</organism>
<dbReference type="EMBL" id="JAWNGG020000024">
    <property type="protein sequence ID" value="KAK9307959.1"/>
    <property type="molecule type" value="Genomic_DNA"/>
</dbReference>
<feature type="region of interest" description="Disordered" evidence="1">
    <location>
        <begin position="278"/>
        <end position="380"/>
    </location>
</feature>
<accession>A0AAW1AD42</accession>
<feature type="region of interest" description="Disordered" evidence="1">
    <location>
        <begin position="166"/>
        <end position="266"/>
    </location>
</feature>
<feature type="compositionally biased region" description="Basic and acidic residues" evidence="1">
    <location>
        <begin position="183"/>
        <end position="193"/>
    </location>
</feature>
<comment type="caution">
    <text evidence="2">The sequence shown here is derived from an EMBL/GenBank/DDBJ whole genome shotgun (WGS) entry which is preliminary data.</text>
</comment>
<feature type="compositionally biased region" description="Acidic residues" evidence="1">
    <location>
        <begin position="213"/>
        <end position="224"/>
    </location>
</feature>
<feature type="compositionally biased region" description="Low complexity" evidence="1">
    <location>
        <begin position="363"/>
        <end position="379"/>
    </location>
</feature>
<dbReference type="AlphaFoldDB" id="A0AAW1AD42"/>
<evidence type="ECO:0000313" key="3">
    <source>
        <dbReference type="Proteomes" id="UP001432146"/>
    </source>
</evidence>
<feature type="compositionally biased region" description="Basic and acidic residues" evidence="1">
    <location>
        <begin position="225"/>
        <end position="236"/>
    </location>
</feature>
<keyword evidence="3" id="KW-1185">Reference proteome</keyword>
<protein>
    <submittedName>
        <fullName evidence="2">Uncharacterized protein</fullName>
    </submittedName>
</protein>
<feature type="compositionally biased region" description="Polar residues" evidence="1">
    <location>
        <begin position="328"/>
        <end position="350"/>
    </location>
</feature>
<feature type="compositionally biased region" description="Polar residues" evidence="1">
    <location>
        <begin position="194"/>
        <end position="203"/>
    </location>
</feature>
<dbReference type="Proteomes" id="UP001432146">
    <property type="component" value="Unassembled WGS sequence"/>
</dbReference>
<dbReference type="Pfam" id="PF16091">
    <property type="entry name" value="DUF4820"/>
    <property type="match status" value="1"/>
</dbReference>
<reference evidence="2 3" key="1">
    <citation type="submission" date="2024-05" db="EMBL/GenBank/DDBJ databases">
        <title>The nuclear and mitochondrial genome assemblies of Tetragonisca angustula (Apidae: Meliponini), a tiny yet remarkable pollinator in the Neotropics.</title>
        <authorList>
            <person name="Ferrari R."/>
            <person name="Ricardo P.C."/>
            <person name="Dias F.C."/>
            <person name="Araujo N.S."/>
            <person name="Soares D.O."/>
            <person name="Zhou Q.-S."/>
            <person name="Zhu C.-D."/>
            <person name="Coutinho L."/>
            <person name="Airas M.C."/>
            <person name="Batista T.M."/>
        </authorList>
    </citation>
    <scope>NUCLEOTIDE SEQUENCE [LARGE SCALE GENOMIC DNA]</scope>
    <source>
        <strain evidence="2">ASF017062</strain>
        <tissue evidence="2">Abdomen</tissue>
    </source>
</reference>
<feature type="region of interest" description="Disordered" evidence="1">
    <location>
        <begin position="430"/>
        <end position="452"/>
    </location>
</feature>
<feature type="compositionally biased region" description="Basic and acidic residues" evidence="1">
    <location>
        <begin position="278"/>
        <end position="297"/>
    </location>
</feature>
<gene>
    <name evidence="2" type="ORF">QLX08_001872</name>
</gene>
<dbReference type="InterPro" id="IPR032150">
    <property type="entry name" value="DUF4820"/>
</dbReference>
<name>A0AAW1AD42_9HYME</name>
<sequence length="452" mass="50316">MEDESTTANATPKENTGWIESLIIATVQSSVGQTLFKLVDSFLWVVEKSAQWSLPAQEIAAEESGKIFGKLELVRPLPWLLFLPGLVILRIIRVGLNVGAYILGYPRVQASGMVKFVQRSRRRLRAMNLKAVKSRRRMFNKDRTMIEAKKALIRSIRLTLSTLSCLDTSKSSHSPPPTKIRISRLDLEPDQRTSESFGSPTQQDAKRKYSEISSDDESIDESENETTRAKLERLADFESADDTTFNPVDCSTSSTGSSECEESKEVSITELKELQQEAKELFENSRNEIEDENKDRPVNTLENALQEPGSKNVEKTENSVEQDVDSSEPPQETSCSINEDSISGEINSTDEVNKDTTVELDSPKVTSEVESEVTPEVKSGVTPKVTAEVKSEVTPEVTNGVVVEKQAPQSIPIPSSEACTLPEATARTRVNSANFQEKKSNKKKYGRYRDNK</sequence>